<dbReference type="GO" id="GO:0019262">
    <property type="term" value="P:N-acetylneuraminate catabolic process"/>
    <property type="evidence" value="ECO:0007669"/>
    <property type="project" value="UniProtKB-UniRule"/>
</dbReference>
<organism evidence="6 7">
    <name type="scientific">Dorea longicatena DSM 13814</name>
    <dbReference type="NCBI Taxonomy" id="411462"/>
    <lineage>
        <taxon>Bacteria</taxon>
        <taxon>Bacillati</taxon>
        <taxon>Bacillota</taxon>
        <taxon>Clostridia</taxon>
        <taxon>Lachnospirales</taxon>
        <taxon>Lachnospiraceae</taxon>
        <taxon>Dorea</taxon>
    </lineage>
</organism>
<reference evidence="6 7" key="1">
    <citation type="submission" date="2007-03" db="EMBL/GenBank/DDBJ databases">
        <authorList>
            <person name="Fulton L."/>
            <person name="Clifton S."/>
            <person name="Fulton B."/>
            <person name="Xu J."/>
            <person name="Minx P."/>
            <person name="Pepin K.H."/>
            <person name="Johnson M."/>
            <person name="Thiruvilangam P."/>
            <person name="Bhonagiri V."/>
            <person name="Nash W.E."/>
            <person name="Mardis E.R."/>
            <person name="Wilson R.K."/>
        </authorList>
    </citation>
    <scope>NUCLEOTIDE SEQUENCE [LARGE SCALE GENOMIC DNA]</scope>
    <source>
        <strain evidence="6 7">DSM 13814</strain>
    </source>
</reference>
<feature type="active site" description="For ring-opening step" evidence="4">
    <location>
        <position position="143"/>
    </location>
</feature>
<dbReference type="FunFam" id="3.40.50.1360:FF:000003">
    <property type="entry name" value="Glucosamine-6-phosphate deaminase"/>
    <property type="match status" value="1"/>
</dbReference>
<evidence type="ECO:0000256" key="3">
    <source>
        <dbReference type="ARBA" id="ARBA00023277"/>
    </source>
</evidence>
<evidence type="ECO:0000256" key="1">
    <source>
        <dbReference type="ARBA" id="ARBA00000644"/>
    </source>
</evidence>
<dbReference type="NCBIfam" id="TIGR00502">
    <property type="entry name" value="nagB"/>
    <property type="match status" value="1"/>
</dbReference>
<dbReference type="UniPathway" id="UPA00629">
    <property type="reaction ID" value="UER00684"/>
</dbReference>
<dbReference type="eggNOG" id="COG0363">
    <property type="taxonomic scope" value="Bacteria"/>
</dbReference>
<protein>
    <recommendedName>
        <fullName evidence="4">Glucosamine-6-phosphate deaminase</fullName>
        <ecNumber evidence="4">3.5.99.6</ecNumber>
    </recommendedName>
    <alternativeName>
        <fullName evidence="4">GlcN6P deaminase</fullName>
        <shortName evidence="4">GNPDA</shortName>
    </alternativeName>
    <alternativeName>
        <fullName evidence="4">Glucosamine-6-phosphate isomerase</fullName>
    </alternativeName>
</protein>
<evidence type="ECO:0000313" key="7">
    <source>
        <dbReference type="Proteomes" id="UP000004016"/>
    </source>
</evidence>
<comment type="caution">
    <text evidence="4">Lacks conserved residue(s) required for the propagation of feature annotation.</text>
</comment>
<sequence>MKIYKAKDYKDMSRKAANIISAQVIMKPNCVLGLATGSTPIGTYDQLVEWYNKGDLDFSEVTTVNLDEYKGLPCTNDQSYYYFMHQHLFDRVNINPEQTNVPNGMEPDAEKECGRYEGLIHLLGGVDLQLLGLGHNGHIGFNEPGEAFEKETHCVDLTESTIEANKRFFASAEDVPKQAYTMGIKTIMQAKKILVVVNGEAKADIVERAFFGPVTPEVPASILQMHNDVTLVGDEAALAKIVELHAEVLK</sequence>
<dbReference type="InterPro" id="IPR037171">
    <property type="entry name" value="NagB/RpiA_transferase-like"/>
</dbReference>
<feature type="active site" description="Proton acceptor; for enolization step" evidence="4">
    <location>
        <position position="67"/>
    </location>
</feature>
<dbReference type="PANTHER" id="PTHR11280">
    <property type="entry name" value="GLUCOSAMINE-6-PHOSPHATE ISOMERASE"/>
    <property type="match status" value="1"/>
</dbReference>
<comment type="caution">
    <text evidence="6">The sequence shown here is derived from an EMBL/GenBank/DDBJ whole genome shotgun (WGS) entry which is preliminary data.</text>
</comment>
<name>A6BJZ3_9FIRM</name>
<dbReference type="PANTHER" id="PTHR11280:SF5">
    <property type="entry name" value="GLUCOSAMINE-6-PHOSPHATE ISOMERASE"/>
    <property type="match status" value="1"/>
</dbReference>
<dbReference type="CDD" id="cd01399">
    <property type="entry name" value="GlcN6P_deaminase"/>
    <property type="match status" value="1"/>
</dbReference>
<comment type="catalytic activity">
    <reaction evidence="1 4">
        <text>alpha-D-glucosamine 6-phosphate + H2O = beta-D-fructose 6-phosphate + NH4(+)</text>
        <dbReference type="Rhea" id="RHEA:12172"/>
        <dbReference type="ChEBI" id="CHEBI:15377"/>
        <dbReference type="ChEBI" id="CHEBI:28938"/>
        <dbReference type="ChEBI" id="CHEBI:57634"/>
        <dbReference type="ChEBI" id="CHEBI:75989"/>
        <dbReference type="EC" id="3.5.99.6"/>
    </reaction>
</comment>
<dbReference type="AlphaFoldDB" id="A6BJZ3"/>
<dbReference type="GeneID" id="93135582"/>
<keyword evidence="2 4" id="KW-0378">Hydrolase</keyword>
<proteinExistence type="inferred from homology"/>
<dbReference type="InterPro" id="IPR006148">
    <property type="entry name" value="Glc/Gal-6P_isomerase"/>
</dbReference>
<dbReference type="InterPro" id="IPR004547">
    <property type="entry name" value="Glucosamine6P_isomerase"/>
</dbReference>
<dbReference type="InterPro" id="IPR018321">
    <property type="entry name" value="Glucosamine6P_isomerase_CS"/>
</dbReference>
<dbReference type="RefSeq" id="WP_006427700.1">
    <property type="nucleotide sequence ID" value="NZ_DS264404.1"/>
</dbReference>
<comment type="function">
    <text evidence="4">Catalyzes the reversible isomerization-deamination of glucosamine 6-phosphate (GlcN6P) to form fructose 6-phosphate (Fru6P) and ammonium ion.</text>
</comment>
<dbReference type="GO" id="GO:0006043">
    <property type="term" value="P:glucosamine catabolic process"/>
    <property type="evidence" value="ECO:0007669"/>
    <property type="project" value="TreeGrafter"/>
</dbReference>
<gene>
    <name evidence="4 6" type="primary">nagB</name>
    <name evidence="6" type="ORF">DORLON_02638</name>
</gene>
<dbReference type="EC" id="3.5.99.6" evidence="4"/>
<feature type="domain" description="Glucosamine/galactosamine-6-phosphate isomerase" evidence="5">
    <location>
        <begin position="12"/>
        <end position="228"/>
    </location>
</feature>
<comment type="pathway">
    <text evidence="4">Amino-sugar metabolism; N-acetylneuraminate degradation; D-fructose 6-phosphate from N-acetylneuraminate: step 5/5.</text>
</comment>
<evidence type="ECO:0000256" key="4">
    <source>
        <dbReference type="HAMAP-Rule" id="MF_01241"/>
    </source>
</evidence>
<evidence type="ECO:0000259" key="5">
    <source>
        <dbReference type="Pfam" id="PF01182"/>
    </source>
</evidence>
<accession>A6BJZ3</accession>
<feature type="active site" description="Proton acceptor; for ring-opening step" evidence="4">
    <location>
        <position position="138"/>
    </location>
</feature>
<dbReference type="GO" id="GO:0006046">
    <property type="term" value="P:N-acetylglucosamine catabolic process"/>
    <property type="evidence" value="ECO:0007669"/>
    <property type="project" value="UniProtKB-UniRule"/>
</dbReference>
<comment type="similarity">
    <text evidence="4">Belongs to the glucosamine/galactosamine-6-phosphate isomerase family. NagB subfamily.</text>
</comment>
<dbReference type="Proteomes" id="UP000004016">
    <property type="component" value="Unassembled WGS sequence"/>
</dbReference>
<feature type="active site" description="For ring-opening step" evidence="4">
    <location>
        <position position="136"/>
    </location>
</feature>
<dbReference type="GO" id="GO:0004342">
    <property type="term" value="F:glucosamine-6-phosphate deaminase activity"/>
    <property type="evidence" value="ECO:0007669"/>
    <property type="project" value="UniProtKB-UniRule"/>
</dbReference>
<evidence type="ECO:0000256" key="2">
    <source>
        <dbReference type="ARBA" id="ARBA00022801"/>
    </source>
</evidence>
<dbReference type="HAMAP" id="MF_01241">
    <property type="entry name" value="GlcN6P_deamin"/>
    <property type="match status" value="1"/>
</dbReference>
<dbReference type="GO" id="GO:0042802">
    <property type="term" value="F:identical protein binding"/>
    <property type="evidence" value="ECO:0007669"/>
    <property type="project" value="TreeGrafter"/>
</dbReference>
<keyword evidence="3 4" id="KW-0119">Carbohydrate metabolism</keyword>
<dbReference type="HOGENOM" id="CLU_049611_1_1_9"/>
<dbReference type="GO" id="GO:0005737">
    <property type="term" value="C:cytoplasm"/>
    <property type="evidence" value="ECO:0007669"/>
    <property type="project" value="TreeGrafter"/>
</dbReference>
<evidence type="ECO:0000313" key="6">
    <source>
        <dbReference type="EMBL" id="EDM61958.1"/>
    </source>
</evidence>
<dbReference type="PROSITE" id="PS01161">
    <property type="entry name" value="GLC_GALNAC_ISOMERASE"/>
    <property type="match status" value="1"/>
</dbReference>
<dbReference type="GO" id="GO:0005975">
    <property type="term" value="P:carbohydrate metabolic process"/>
    <property type="evidence" value="ECO:0007669"/>
    <property type="project" value="InterPro"/>
</dbReference>
<dbReference type="Gene3D" id="3.40.50.1360">
    <property type="match status" value="1"/>
</dbReference>
<dbReference type="EMBL" id="AAXB02000019">
    <property type="protein sequence ID" value="EDM61958.1"/>
    <property type="molecule type" value="Genomic_DNA"/>
</dbReference>
<dbReference type="SUPFAM" id="SSF100950">
    <property type="entry name" value="NagB/RpiA/CoA transferase-like"/>
    <property type="match status" value="1"/>
</dbReference>
<dbReference type="Pfam" id="PF01182">
    <property type="entry name" value="Glucosamine_iso"/>
    <property type="match status" value="1"/>
</dbReference>
<reference evidence="6 7" key="2">
    <citation type="submission" date="2007-04" db="EMBL/GenBank/DDBJ databases">
        <title>Draft genome sequence of Dorea longicatena (DSM 13814).</title>
        <authorList>
            <person name="Sudarsanam P."/>
            <person name="Ley R."/>
            <person name="Guruge J."/>
            <person name="Turnbaugh P.J."/>
            <person name="Mahowald M."/>
            <person name="Liep D."/>
            <person name="Gordon J."/>
        </authorList>
    </citation>
    <scope>NUCLEOTIDE SEQUENCE [LARGE SCALE GENOMIC DNA]</scope>
    <source>
        <strain evidence="6 7">DSM 13814</strain>
    </source>
</reference>